<evidence type="ECO:0000256" key="1">
    <source>
        <dbReference type="ARBA" id="ARBA00003747"/>
    </source>
</evidence>
<comment type="function">
    <text evidence="1">Component of the EKC/KEOPS complex that is required for the formation of a threonylcarbamoyl group on adenosine at position 37 (t(6)A37) in tRNAs that read codons beginning with adenine. The complex is probably involved in the transfer of the threonylcarbamoyl moiety of threonylcarbamoyl-AMP (TC-AMP) to the N6 group of A37. BUD32 has ATPase activity in the context of the EKC/KEOPS complex and likely plays a supporting role to the catalytic subunit KAE1. The EKC/KEOPS complex also promotes both telomere uncapping and telomere elongation. The complex is required for efficient recruitment of transcriptional coactivators.</text>
</comment>
<gene>
    <name evidence="30" type="ORF">CLIB1423_13S02014</name>
</gene>
<dbReference type="NCBIfam" id="TIGR03724">
    <property type="entry name" value="arch_bud32"/>
    <property type="match status" value="1"/>
</dbReference>
<comment type="catalytic activity">
    <reaction evidence="28">
        <text>L-seryl-[protein] + ATP = O-phospho-L-seryl-[protein] + ADP + H(+)</text>
        <dbReference type="Rhea" id="RHEA:17989"/>
        <dbReference type="Rhea" id="RHEA-COMP:9863"/>
        <dbReference type="Rhea" id="RHEA-COMP:11604"/>
        <dbReference type="ChEBI" id="CHEBI:15378"/>
        <dbReference type="ChEBI" id="CHEBI:29999"/>
        <dbReference type="ChEBI" id="CHEBI:30616"/>
        <dbReference type="ChEBI" id="CHEBI:83421"/>
        <dbReference type="ChEBI" id="CHEBI:456216"/>
        <dbReference type="EC" id="2.7.11.1"/>
    </reaction>
</comment>
<keyword evidence="21" id="KW-0805">Transcription regulation</keyword>
<keyword evidence="31" id="KW-1185">Reference proteome</keyword>
<protein>
    <recommendedName>
        <fullName evidence="9">EKC/KEOPS complex subunit BUD32</fullName>
        <ecNumber evidence="7">2.7.11.1</ecNumber>
    </recommendedName>
    <alternativeName>
        <fullName evidence="25 26">Atypical Serine/threonine protein kinase BUD32</fullName>
    </alternativeName>
    <alternativeName>
        <fullName evidence="8">EKC/KEOPS complex subunit bud32</fullName>
    </alternativeName>
</protein>
<dbReference type="GO" id="GO:0004674">
    <property type="term" value="F:protein serine/threonine kinase activity"/>
    <property type="evidence" value="ECO:0007669"/>
    <property type="project" value="UniProtKB-KW"/>
</dbReference>
<evidence type="ECO:0000256" key="28">
    <source>
        <dbReference type="ARBA" id="ARBA00048679"/>
    </source>
</evidence>
<dbReference type="GO" id="GO:0005829">
    <property type="term" value="C:cytosol"/>
    <property type="evidence" value="ECO:0007669"/>
    <property type="project" value="TreeGrafter"/>
</dbReference>
<evidence type="ECO:0000259" key="29">
    <source>
        <dbReference type="PROSITE" id="PS50011"/>
    </source>
</evidence>
<dbReference type="OrthoDB" id="3399at2759"/>
<feature type="domain" description="Protein kinase" evidence="29">
    <location>
        <begin position="15"/>
        <end position="272"/>
    </location>
</feature>
<evidence type="ECO:0000256" key="15">
    <source>
        <dbReference type="ARBA" id="ARBA00022694"/>
    </source>
</evidence>
<evidence type="ECO:0000256" key="10">
    <source>
        <dbReference type="ARBA" id="ARBA00022454"/>
    </source>
</evidence>
<evidence type="ECO:0000256" key="8">
    <source>
        <dbReference type="ARBA" id="ARBA00013948"/>
    </source>
</evidence>
<keyword evidence="13" id="KW-0597">Phosphoprotein</keyword>
<evidence type="ECO:0000256" key="18">
    <source>
        <dbReference type="ARBA" id="ARBA00022801"/>
    </source>
</evidence>
<keyword evidence="14" id="KW-0808">Transferase</keyword>
<keyword evidence="15" id="KW-0819">tRNA processing</keyword>
<dbReference type="GO" id="GO:0016787">
    <property type="term" value="F:hydrolase activity"/>
    <property type="evidence" value="ECO:0007669"/>
    <property type="project" value="UniProtKB-KW"/>
</dbReference>
<evidence type="ECO:0000313" key="31">
    <source>
        <dbReference type="Proteomes" id="UP000837801"/>
    </source>
</evidence>
<evidence type="ECO:0000256" key="16">
    <source>
        <dbReference type="ARBA" id="ARBA00022741"/>
    </source>
</evidence>
<evidence type="ECO:0000256" key="24">
    <source>
        <dbReference type="ARBA" id="ARBA00023242"/>
    </source>
</evidence>
<dbReference type="Proteomes" id="UP000837801">
    <property type="component" value="Unassembled WGS sequence"/>
</dbReference>
<dbReference type="InterPro" id="IPR011009">
    <property type="entry name" value="Kinase-like_dom_sf"/>
</dbReference>
<evidence type="ECO:0000256" key="19">
    <source>
        <dbReference type="ARBA" id="ARBA00022840"/>
    </source>
</evidence>
<organism evidence="30 31">
    <name type="scientific">[Candida] railenensis</name>
    <dbReference type="NCBI Taxonomy" id="45579"/>
    <lineage>
        <taxon>Eukaryota</taxon>
        <taxon>Fungi</taxon>
        <taxon>Dikarya</taxon>
        <taxon>Ascomycota</taxon>
        <taxon>Saccharomycotina</taxon>
        <taxon>Pichiomycetes</taxon>
        <taxon>Debaryomycetaceae</taxon>
        <taxon>Kurtzmaniella</taxon>
    </lineage>
</organism>
<evidence type="ECO:0000256" key="22">
    <source>
        <dbReference type="ARBA" id="ARBA00023159"/>
    </source>
</evidence>
<dbReference type="EC" id="2.7.11.1" evidence="7"/>
<dbReference type="SUPFAM" id="SSF56112">
    <property type="entry name" value="Protein kinase-like (PK-like)"/>
    <property type="match status" value="1"/>
</dbReference>
<accession>A0A9P0QSS3</accession>
<evidence type="ECO:0000256" key="5">
    <source>
        <dbReference type="ARBA" id="ARBA00010630"/>
    </source>
</evidence>
<evidence type="ECO:0000256" key="4">
    <source>
        <dbReference type="ARBA" id="ARBA00004574"/>
    </source>
</evidence>
<comment type="catalytic activity">
    <reaction evidence="27">
        <text>L-threonyl-[protein] + ATP = O-phospho-L-threonyl-[protein] + ADP + H(+)</text>
        <dbReference type="Rhea" id="RHEA:46608"/>
        <dbReference type="Rhea" id="RHEA-COMP:11060"/>
        <dbReference type="Rhea" id="RHEA-COMP:11605"/>
        <dbReference type="ChEBI" id="CHEBI:15378"/>
        <dbReference type="ChEBI" id="CHEBI:30013"/>
        <dbReference type="ChEBI" id="CHEBI:30616"/>
        <dbReference type="ChEBI" id="CHEBI:61977"/>
        <dbReference type="ChEBI" id="CHEBI:456216"/>
        <dbReference type="EC" id="2.7.11.1"/>
    </reaction>
</comment>
<evidence type="ECO:0000256" key="11">
    <source>
        <dbReference type="ARBA" id="ARBA00022490"/>
    </source>
</evidence>
<evidence type="ECO:0000256" key="27">
    <source>
        <dbReference type="ARBA" id="ARBA00047899"/>
    </source>
</evidence>
<keyword evidence="11" id="KW-0963">Cytoplasm</keyword>
<evidence type="ECO:0000256" key="12">
    <source>
        <dbReference type="ARBA" id="ARBA00022527"/>
    </source>
</evidence>
<evidence type="ECO:0000256" key="14">
    <source>
        <dbReference type="ARBA" id="ARBA00022679"/>
    </source>
</evidence>
<keyword evidence="17" id="KW-0418">Kinase</keyword>
<dbReference type="GO" id="GO:0005634">
    <property type="term" value="C:nucleus"/>
    <property type="evidence" value="ECO:0007669"/>
    <property type="project" value="UniProtKB-SubCell"/>
</dbReference>
<evidence type="ECO:0000256" key="13">
    <source>
        <dbReference type="ARBA" id="ARBA00022553"/>
    </source>
</evidence>
<keyword evidence="12" id="KW-0723">Serine/threonine-protein kinase</keyword>
<evidence type="ECO:0000256" key="26">
    <source>
        <dbReference type="ARBA" id="ARBA00033194"/>
    </source>
</evidence>
<evidence type="ECO:0000256" key="23">
    <source>
        <dbReference type="ARBA" id="ARBA00023163"/>
    </source>
</evidence>
<dbReference type="GO" id="GO:0000781">
    <property type="term" value="C:chromosome, telomeric region"/>
    <property type="evidence" value="ECO:0007669"/>
    <property type="project" value="UniProtKB-SubCell"/>
</dbReference>
<evidence type="ECO:0000256" key="2">
    <source>
        <dbReference type="ARBA" id="ARBA00004123"/>
    </source>
</evidence>
<proteinExistence type="inferred from homology"/>
<dbReference type="InterPro" id="IPR022495">
    <property type="entry name" value="Bud32"/>
</dbReference>
<evidence type="ECO:0000256" key="6">
    <source>
        <dbReference type="ARBA" id="ARBA00011534"/>
    </source>
</evidence>
<keyword evidence="22" id="KW-0010">Activator</keyword>
<comment type="caution">
    <text evidence="30">The sequence shown here is derived from an EMBL/GenBank/DDBJ whole genome shotgun (WGS) entry which is preliminary data.</text>
</comment>
<keyword evidence="10" id="KW-0158">Chromosome</keyword>
<comment type="similarity">
    <text evidence="5">Belongs to the protein kinase superfamily. BUD32 family.</text>
</comment>
<keyword evidence="16" id="KW-0547">Nucleotide-binding</keyword>
<dbReference type="GO" id="GO:0008033">
    <property type="term" value="P:tRNA processing"/>
    <property type="evidence" value="ECO:0007669"/>
    <property type="project" value="UniProtKB-KW"/>
</dbReference>
<dbReference type="Gene3D" id="1.10.510.10">
    <property type="entry name" value="Transferase(Phosphotransferase) domain 1"/>
    <property type="match status" value="1"/>
</dbReference>
<evidence type="ECO:0000313" key="30">
    <source>
        <dbReference type="EMBL" id="CAH2353925.1"/>
    </source>
</evidence>
<dbReference type="GO" id="GO:0000408">
    <property type="term" value="C:EKC/KEOPS complex"/>
    <property type="evidence" value="ECO:0007669"/>
    <property type="project" value="TreeGrafter"/>
</dbReference>
<evidence type="ECO:0000256" key="9">
    <source>
        <dbReference type="ARBA" id="ARBA00019973"/>
    </source>
</evidence>
<keyword evidence="23" id="KW-0804">Transcription</keyword>
<keyword evidence="20" id="KW-0779">Telomere</keyword>
<dbReference type="GO" id="GO:0070525">
    <property type="term" value="P:tRNA threonylcarbamoyladenosine metabolic process"/>
    <property type="evidence" value="ECO:0007669"/>
    <property type="project" value="TreeGrafter"/>
</dbReference>
<dbReference type="PROSITE" id="PS00109">
    <property type="entry name" value="PROTEIN_KINASE_TYR"/>
    <property type="match status" value="1"/>
</dbReference>
<keyword evidence="19" id="KW-0067">ATP-binding</keyword>
<reference evidence="30" key="1">
    <citation type="submission" date="2022-03" db="EMBL/GenBank/DDBJ databases">
        <authorList>
            <person name="Legras J.-L."/>
            <person name="Devillers H."/>
            <person name="Grondin C."/>
        </authorList>
    </citation>
    <scope>NUCLEOTIDE SEQUENCE</scope>
    <source>
        <strain evidence="30">CLIB 1423</strain>
    </source>
</reference>
<comment type="subcellular location">
    <subcellularLocation>
        <location evidence="4">Chromosome</location>
        <location evidence="4">Telomere</location>
    </subcellularLocation>
    <subcellularLocation>
        <location evidence="3">Cytoplasm</location>
    </subcellularLocation>
    <subcellularLocation>
        <location evidence="2">Nucleus</location>
    </subcellularLocation>
</comment>
<dbReference type="EMBL" id="CAKXYY010000013">
    <property type="protein sequence ID" value="CAH2353925.1"/>
    <property type="molecule type" value="Genomic_DNA"/>
</dbReference>
<evidence type="ECO:0000256" key="25">
    <source>
        <dbReference type="ARBA" id="ARBA00030980"/>
    </source>
</evidence>
<dbReference type="GO" id="GO:0005524">
    <property type="term" value="F:ATP binding"/>
    <property type="evidence" value="ECO:0007669"/>
    <property type="project" value="UniProtKB-KW"/>
</dbReference>
<keyword evidence="18" id="KW-0378">Hydrolase</keyword>
<evidence type="ECO:0000256" key="17">
    <source>
        <dbReference type="ARBA" id="ARBA00022777"/>
    </source>
</evidence>
<dbReference type="Gene3D" id="3.30.200.20">
    <property type="entry name" value="Phosphorylase Kinase, domain 1"/>
    <property type="match status" value="1"/>
</dbReference>
<dbReference type="PANTHER" id="PTHR12209:SF0">
    <property type="entry name" value="EKC_KEOPS COMPLEX SUBUNIT TP53RK"/>
    <property type="match status" value="1"/>
</dbReference>
<dbReference type="PROSITE" id="PS50011">
    <property type="entry name" value="PROTEIN_KINASE_DOM"/>
    <property type="match status" value="1"/>
</dbReference>
<sequence length="272" mass="30569">MTDHIVAQAQKILPNIPLSVVSQGAEALVFQTGTHPYCSEESLIHLSNASTFIIKYRPPKPYRHPKIDKQITKSRTIAEAKFMSKLSKLSIPSPDLISIDSINGVIWMGYKGKPLANGEISSLKNWLWWLEKQDDSASLCVSDVVEKVFLNIGALIAKLHLNEMIHGDLTSSNILLEENHDGVFEAVLIDFGLSSYSGLPEDKAVDLYVLERAVLSTHSVHSEIYNEWLLKGYNDMHLSKEFKSKQGSKKLVETIKRLEDVRLRGRKRSMLG</sequence>
<name>A0A9P0QSS3_9ASCO</name>
<comment type="subunit">
    <text evidence="6">Component of the EKC/KEOPS complex composed of at least BUD32, CGI121, GON7, KAE1 and PCC1; the whole complex dimerizes.</text>
</comment>
<dbReference type="Pfam" id="PF06293">
    <property type="entry name" value="Kdo"/>
    <property type="match status" value="1"/>
</dbReference>
<dbReference type="FunFam" id="1.10.510.10:FF:000745">
    <property type="entry name" value="Serine/threonine-protein kinase BUD32"/>
    <property type="match status" value="1"/>
</dbReference>
<evidence type="ECO:0000256" key="3">
    <source>
        <dbReference type="ARBA" id="ARBA00004496"/>
    </source>
</evidence>
<dbReference type="InterPro" id="IPR008266">
    <property type="entry name" value="Tyr_kinase_AS"/>
</dbReference>
<evidence type="ECO:0000256" key="7">
    <source>
        <dbReference type="ARBA" id="ARBA00012513"/>
    </source>
</evidence>
<evidence type="ECO:0000256" key="20">
    <source>
        <dbReference type="ARBA" id="ARBA00022895"/>
    </source>
</evidence>
<dbReference type="InterPro" id="IPR000719">
    <property type="entry name" value="Prot_kinase_dom"/>
</dbReference>
<dbReference type="AlphaFoldDB" id="A0A9P0QSS3"/>
<dbReference type="PANTHER" id="PTHR12209">
    <property type="entry name" value="NON-SPECIFIC SERINE/THREONINE PROTEIN KINASE"/>
    <property type="match status" value="1"/>
</dbReference>
<evidence type="ECO:0000256" key="21">
    <source>
        <dbReference type="ARBA" id="ARBA00023015"/>
    </source>
</evidence>
<keyword evidence="24" id="KW-0539">Nucleus</keyword>